<organism evidence="1 2">
    <name type="scientific">Methylocella tundrae</name>
    <dbReference type="NCBI Taxonomy" id="227605"/>
    <lineage>
        <taxon>Bacteria</taxon>
        <taxon>Pseudomonadati</taxon>
        <taxon>Pseudomonadota</taxon>
        <taxon>Alphaproteobacteria</taxon>
        <taxon>Hyphomicrobiales</taxon>
        <taxon>Beijerinckiaceae</taxon>
        <taxon>Methylocella</taxon>
    </lineage>
</organism>
<gene>
    <name evidence="1" type="ORF">MTUNDRAET4_0459</name>
</gene>
<dbReference type="EMBL" id="LR536450">
    <property type="protein sequence ID" value="VFU07352.1"/>
    <property type="molecule type" value="Genomic_DNA"/>
</dbReference>
<dbReference type="Proteomes" id="UP000294360">
    <property type="component" value="Chromosome"/>
</dbReference>
<dbReference type="KEGG" id="mtun:MTUNDRAET4_0459"/>
<sequence length="138" mass="15047">MMPRASGRFVFRSTMTSRPLPSPSRMSITAKAGGLWAIASSPSATDPAILTTKPRLSMLRVRRARKGLSSSTIRRERSCPMAASSGASSFKLTPWIATGGSVFISTYLNQSLVQWLTPPIRKTLLIQAATKRRHTSLI</sequence>
<dbReference type="AlphaFoldDB" id="A0A4U8YXD9"/>
<evidence type="ECO:0000313" key="2">
    <source>
        <dbReference type="Proteomes" id="UP000294360"/>
    </source>
</evidence>
<protein>
    <submittedName>
        <fullName evidence="1">Uncharacterized protein</fullName>
    </submittedName>
</protein>
<proteinExistence type="predicted"/>
<name>A0A4U8YXD9_METTU</name>
<accession>A0A4U8YXD9</accession>
<reference evidence="1 2" key="1">
    <citation type="submission" date="2019-03" db="EMBL/GenBank/DDBJ databases">
        <authorList>
            <person name="Kox A.R. M."/>
        </authorList>
    </citation>
    <scope>NUCLEOTIDE SEQUENCE [LARGE SCALE GENOMIC DNA]</scope>
    <source>
        <strain evidence="1">MTUNDRAET4 annotated genome</strain>
    </source>
</reference>
<evidence type="ECO:0000313" key="1">
    <source>
        <dbReference type="EMBL" id="VFU07352.1"/>
    </source>
</evidence>